<proteinExistence type="predicted"/>
<reference evidence="1 2" key="1">
    <citation type="submission" date="2018-06" db="EMBL/GenBank/DDBJ databases">
        <title>Complete genome of Desulfovibrio indonesiensis P37SLT.</title>
        <authorList>
            <person name="Crispim J.S."/>
            <person name="Vidigal P.M.P."/>
            <person name="Silva L.C.F."/>
            <person name="Laguardia C.N."/>
            <person name="Araujo L.C."/>
            <person name="Dias R.S."/>
            <person name="Sousa M.P."/>
            <person name="Paula S.O."/>
            <person name="Silva C."/>
        </authorList>
    </citation>
    <scope>NUCLEOTIDE SEQUENCE [LARGE SCALE GENOMIC DNA]</scope>
    <source>
        <strain evidence="1 2">P37SLT</strain>
    </source>
</reference>
<name>A0A7M3MJ86_9BACT</name>
<dbReference type="AlphaFoldDB" id="A0A7M3MJ86"/>
<dbReference type="SUPFAM" id="SSF52833">
    <property type="entry name" value="Thioredoxin-like"/>
    <property type="match status" value="1"/>
</dbReference>
<comment type="caution">
    <text evidence="1">The sequence shown here is derived from an EMBL/GenBank/DDBJ whole genome shotgun (WGS) entry which is preliminary data.</text>
</comment>
<protein>
    <recommendedName>
        <fullName evidence="3">Thioredoxin</fullName>
    </recommendedName>
</protein>
<keyword evidence="2" id="KW-1185">Reference proteome</keyword>
<evidence type="ECO:0000313" key="2">
    <source>
        <dbReference type="Proteomes" id="UP000448292"/>
    </source>
</evidence>
<dbReference type="Proteomes" id="UP000448292">
    <property type="component" value="Unassembled WGS sequence"/>
</dbReference>
<gene>
    <name evidence="1" type="ORF">DPQ33_00495</name>
</gene>
<dbReference type="InterPro" id="IPR036249">
    <property type="entry name" value="Thioredoxin-like_sf"/>
</dbReference>
<sequence length="106" mass="11461">MTAFTKSTILDVMIPATETPVLVGFLGTSYAMAVQGMDVERLCRGRIEFLPVCGNPALYPSHGARGLPTYILFYRGLEIGRHLGRLDSQALDSLIETALGAMQCPS</sequence>
<evidence type="ECO:0008006" key="3">
    <source>
        <dbReference type="Google" id="ProtNLM"/>
    </source>
</evidence>
<evidence type="ECO:0000313" key="1">
    <source>
        <dbReference type="EMBL" id="TVM19750.1"/>
    </source>
</evidence>
<dbReference type="RefSeq" id="WP_144301215.1">
    <property type="nucleotide sequence ID" value="NZ_QMIE01000001.1"/>
</dbReference>
<dbReference type="EMBL" id="QMIE01000001">
    <property type="protein sequence ID" value="TVM19750.1"/>
    <property type="molecule type" value="Genomic_DNA"/>
</dbReference>
<dbReference type="OrthoDB" id="5459240at2"/>
<accession>A0A7M3MJ86</accession>
<organism evidence="1 2">
    <name type="scientific">Oceanidesulfovibrio indonesiensis</name>
    <dbReference type="NCBI Taxonomy" id="54767"/>
    <lineage>
        <taxon>Bacteria</taxon>
        <taxon>Pseudomonadati</taxon>
        <taxon>Thermodesulfobacteriota</taxon>
        <taxon>Desulfovibrionia</taxon>
        <taxon>Desulfovibrionales</taxon>
        <taxon>Desulfovibrionaceae</taxon>
        <taxon>Oceanidesulfovibrio</taxon>
    </lineage>
</organism>